<evidence type="ECO:0000256" key="4">
    <source>
        <dbReference type="ARBA" id="ARBA00022679"/>
    </source>
</evidence>
<evidence type="ECO:0000313" key="8">
    <source>
        <dbReference type="EMBL" id="MFC3109370.1"/>
    </source>
</evidence>
<dbReference type="Pfam" id="PF08447">
    <property type="entry name" value="PAS_3"/>
    <property type="match status" value="1"/>
</dbReference>
<comment type="catalytic activity">
    <reaction evidence="1">
        <text>ATP + protein L-histidine = ADP + protein N-phospho-L-histidine.</text>
        <dbReference type="EC" id="2.7.13.3"/>
    </reaction>
</comment>
<sequence length="188" mass="21356">MRKQHTNAPGKLPSLEGEIDEGERRFRSLADAMPQMVWITKPDSSIEYHNQRWITYSGLTLEQIQKEHWWSLVFHPDDLQTVIDRWTSALHSGEAFELEYRMKRASDGVYRWQLGRAIPVKDANGHIVKWVGTATDIEDQKQAQAAAESANRAKSDFLSGMSHELRSPLNAILGFTQLMASDSPPPTP</sequence>
<dbReference type="InterPro" id="IPR036097">
    <property type="entry name" value="HisK_dim/P_sf"/>
</dbReference>
<evidence type="ECO:0000256" key="3">
    <source>
        <dbReference type="ARBA" id="ARBA00022553"/>
    </source>
</evidence>
<protein>
    <recommendedName>
        <fullName evidence="2">histidine kinase</fullName>
        <ecNumber evidence="2">2.7.13.3</ecNumber>
    </recommendedName>
</protein>
<keyword evidence="3" id="KW-0597">Phosphoprotein</keyword>
<evidence type="ECO:0000259" key="6">
    <source>
        <dbReference type="PROSITE" id="PS50112"/>
    </source>
</evidence>
<dbReference type="PANTHER" id="PTHR43304:SF1">
    <property type="entry name" value="PAC DOMAIN-CONTAINING PROTEIN"/>
    <property type="match status" value="1"/>
</dbReference>
<dbReference type="SUPFAM" id="SSF55785">
    <property type="entry name" value="PYP-like sensor domain (PAS domain)"/>
    <property type="match status" value="1"/>
</dbReference>
<dbReference type="EC" id="2.7.13.3" evidence="2"/>
<dbReference type="EMBL" id="JBHRTP010000050">
    <property type="protein sequence ID" value="MFC3109370.1"/>
    <property type="molecule type" value="Genomic_DNA"/>
</dbReference>
<dbReference type="InterPro" id="IPR000700">
    <property type="entry name" value="PAS-assoc_C"/>
</dbReference>
<keyword evidence="5" id="KW-0418">Kinase</keyword>
<feature type="non-terminal residue" evidence="8">
    <location>
        <position position="188"/>
    </location>
</feature>
<name>A0ABV7F345_9BURK</name>
<dbReference type="InterPro" id="IPR000014">
    <property type="entry name" value="PAS"/>
</dbReference>
<dbReference type="InterPro" id="IPR035965">
    <property type="entry name" value="PAS-like_dom_sf"/>
</dbReference>
<dbReference type="PROSITE" id="PS50112">
    <property type="entry name" value="PAS"/>
    <property type="match status" value="1"/>
</dbReference>
<dbReference type="Gene3D" id="1.10.287.130">
    <property type="match status" value="1"/>
</dbReference>
<accession>A0ABV7F345</accession>
<dbReference type="PANTHER" id="PTHR43304">
    <property type="entry name" value="PHYTOCHROME-LIKE PROTEIN CPH1"/>
    <property type="match status" value="1"/>
</dbReference>
<feature type="domain" description="PAS" evidence="6">
    <location>
        <begin position="22"/>
        <end position="93"/>
    </location>
</feature>
<dbReference type="InterPro" id="IPR003661">
    <property type="entry name" value="HisK_dim/P_dom"/>
</dbReference>
<feature type="domain" description="PAC" evidence="7">
    <location>
        <begin position="96"/>
        <end position="149"/>
    </location>
</feature>
<dbReference type="CDD" id="cd00082">
    <property type="entry name" value="HisKA"/>
    <property type="match status" value="1"/>
</dbReference>
<dbReference type="PROSITE" id="PS50113">
    <property type="entry name" value="PAC"/>
    <property type="match status" value="1"/>
</dbReference>
<proteinExistence type="predicted"/>
<evidence type="ECO:0000256" key="5">
    <source>
        <dbReference type="ARBA" id="ARBA00022777"/>
    </source>
</evidence>
<dbReference type="InterPro" id="IPR052162">
    <property type="entry name" value="Sensor_kinase/Photoreceptor"/>
</dbReference>
<evidence type="ECO:0000256" key="2">
    <source>
        <dbReference type="ARBA" id="ARBA00012438"/>
    </source>
</evidence>
<dbReference type="Gene3D" id="3.30.450.20">
    <property type="entry name" value="PAS domain"/>
    <property type="match status" value="1"/>
</dbReference>
<dbReference type="NCBIfam" id="TIGR00229">
    <property type="entry name" value="sensory_box"/>
    <property type="match status" value="1"/>
</dbReference>
<dbReference type="CDD" id="cd00130">
    <property type="entry name" value="PAS"/>
    <property type="match status" value="1"/>
</dbReference>
<dbReference type="SMART" id="SM00091">
    <property type="entry name" value="PAS"/>
    <property type="match status" value="1"/>
</dbReference>
<dbReference type="InterPro" id="IPR001610">
    <property type="entry name" value="PAC"/>
</dbReference>
<dbReference type="SUPFAM" id="SSF47384">
    <property type="entry name" value="Homodimeric domain of signal transducing histidine kinase"/>
    <property type="match status" value="1"/>
</dbReference>
<comment type="caution">
    <text evidence="8">The sequence shown here is derived from an EMBL/GenBank/DDBJ whole genome shotgun (WGS) entry which is preliminary data.</text>
</comment>
<evidence type="ECO:0000256" key="1">
    <source>
        <dbReference type="ARBA" id="ARBA00000085"/>
    </source>
</evidence>
<gene>
    <name evidence="8" type="ORF">ACFOFO_15615</name>
</gene>
<organism evidence="8 9">
    <name type="scientific">Undibacterium arcticum</name>
    <dbReference type="NCBI Taxonomy" id="1762892"/>
    <lineage>
        <taxon>Bacteria</taxon>
        <taxon>Pseudomonadati</taxon>
        <taxon>Pseudomonadota</taxon>
        <taxon>Betaproteobacteria</taxon>
        <taxon>Burkholderiales</taxon>
        <taxon>Oxalobacteraceae</taxon>
        <taxon>Undibacterium</taxon>
    </lineage>
</organism>
<dbReference type="Proteomes" id="UP001595530">
    <property type="component" value="Unassembled WGS sequence"/>
</dbReference>
<dbReference type="Pfam" id="PF00512">
    <property type="entry name" value="HisKA"/>
    <property type="match status" value="1"/>
</dbReference>
<evidence type="ECO:0000313" key="9">
    <source>
        <dbReference type="Proteomes" id="UP001595530"/>
    </source>
</evidence>
<dbReference type="RefSeq" id="WP_390331966.1">
    <property type="nucleotide sequence ID" value="NZ_JBHRTP010000050.1"/>
</dbReference>
<evidence type="ECO:0000259" key="7">
    <source>
        <dbReference type="PROSITE" id="PS50113"/>
    </source>
</evidence>
<keyword evidence="9" id="KW-1185">Reference proteome</keyword>
<keyword evidence="4" id="KW-0808">Transferase</keyword>
<dbReference type="InterPro" id="IPR013655">
    <property type="entry name" value="PAS_fold_3"/>
</dbReference>
<reference evidence="9" key="1">
    <citation type="journal article" date="2019" name="Int. J. Syst. Evol. Microbiol.">
        <title>The Global Catalogue of Microorganisms (GCM) 10K type strain sequencing project: providing services to taxonomists for standard genome sequencing and annotation.</title>
        <authorList>
            <consortium name="The Broad Institute Genomics Platform"/>
            <consortium name="The Broad Institute Genome Sequencing Center for Infectious Disease"/>
            <person name="Wu L."/>
            <person name="Ma J."/>
        </authorList>
    </citation>
    <scope>NUCLEOTIDE SEQUENCE [LARGE SCALE GENOMIC DNA]</scope>
    <source>
        <strain evidence="9">KCTC 42986</strain>
    </source>
</reference>
<dbReference type="SMART" id="SM00086">
    <property type="entry name" value="PAC"/>
    <property type="match status" value="1"/>
</dbReference>